<comment type="caution">
    <text evidence="1">The sequence shown here is derived from an EMBL/GenBank/DDBJ whole genome shotgun (WGS) entry which is preliminary data.</text>
</comment>
<name>A0A8S9GRZ9_BRACR</name>
<accession>A0A8S9GRZ9</accession>
<gene>
    <name evidence="1" type="ORF">F2Q70_00021045</name>
</gene>
<dbReference type="EMBL" id="QGKY02001925">
    <property type="protein sequence ID" value="KAF2549085.1"/>
    <property type="molecule type" value="Genomic_DNA"/>
</dbReference>
<evidence type="ECO:0000313" key="1">
    <source>
        <dbReference type="EMBL" id="KAF2549085.1"/>
    </source>
</evidence>
<organism evidence="1">
    <name type="scientific">Brassica cretica</name>
    <name type="common">Mustard</name>
    <dbReference type="NCBI Taxonomy" id="69181"/>
    <lineage>
        <taxon>Eukaryota</taxon>
        <taxon>Viridiplantae</taxon>
        <taxon>Streptophyta</taxon>
        <taxon>Embryophyta</taxon>
        <taxon>Tracheophyta</taxon>
        <taxon>Spermatophyta</taxon>
        <taxon>Magnoliopsida</taxon>
        <taxon>eudicotyledons</taxon>
        <taxon>Gunneridae</taxon>
        <taxon>Pentapetalae</taxon>
        <taxon>rosids</taxon>
        <taxon>malvids</taxon>
        <taxon>Brassicales</taxon>
        <taxon>Brassicaceae</taxon>
        <taxon>Brassiceae</taxon>
        <taxon>Brassica</taxon>
    </lineage>
</organism>
<protein>
    <submittedName>
        <fullName evidence="1">Uncharacterized protein</fullName>
    </submittedName>
</protein>
<proteinExistence type="predicted"/>
<dbReference type="AlphaFoldDB" id="A0A8S9GRZ9"/>
<sequence length="123" mass="14483">MSDLEESDDFGAFWRYREYLELALGVVDVHAQQYQKQQGNSTAILIRSCKLGTFNPQRNMFLIDREQHLFVARSRFSLATVDQDTSLVDRHSLTTLDRRHPSSVDRHLPFDVDRYFSPNIDRY</sequence>
<reference evidence="1" key="1">
    <citation type="submission" date="2019-12" db="EMBL/GenBank/DDBJ databases">
        <title>Genome sequencing and annotation of Brassica cretica.</title>
        <authorList>
            <person name="Studholme D.J."/>
            <person name="Sarris P.F."/>
        </authorList>
    </citation>
    <scope>NUCLEOTIDE SEQUENCE</scope>
    <source>
        <strain evidence="1">PFS-102/07</strain>
        <tissue evidence="1">Leaf</tissue>
    </source>
</reference>